<dbReference type="PANTHER" id="PTHR28272">
    <property type="entry name" value="RIBONUCLEASES P/MRP PROTEIN SUBUNIT POP3"/>
    <property type="match status" value="1"/>
</dbReference>
<dbReference type="EMBL" id="KV429032">
    <property type="protein sequence ID" value="KZT75097.1"/>
    <property type="molecule type" value="Genomic_DNA"/>
</dbReference>
<feature type="region of interest" description="Disordered" evidence="1">
    <location>
        <begin position="76"/>
        <end position="130"/>
    </location>
</feature>
<feature type="region of interest" description="Disordered" evidence="1">
    <location>
        <begin position="288"/>
        <end position="325"/>
    </location>
</feature>
<dbReference type="InterPro" id="IPR013241">
    <property type="entry name" value="RNase_P_Pop3"/>
</dbReference>
<dbReference type="Gene3D" id="3.30.1330.30">
    <property type="match status" value="1"/>
</dbReference>
<evidence type="ECO:0000256" key="1">
    <source>
        <dbReference type="SAM" id="MobiDB-lite"/>
    </source>
</evidence>
<dbReference type="GO" id="GO:0005829">
    <property type="term" value="C:cytosol"/>
    <property type="evidence" value="ECO:0007669"/>
    <property type="project" value="TreeGrafter"/>
</dbReference>
<accession>A0A165ULK7</accession>
<evidence type="ECO:0000313" key="3">
    <source>
        <dbReference type="Proteomes" id="UP000076727"/>
    </source>
</evidence>
<dbReference type="Pfam" id="PF08228">
    <property type="entry name" value="RNase_P_pop3"/>
    <property type="match status" value="1"/>
</dbReference>
<dbReference type="GO" id="GO:0000171">
    <property type="term" value="F:ribonuclease MRP activity"/>
    <property type="evidence" value="ECO:0007669"/>
    <property type="project" value="TreeGrafter"/>
</dbReference>
<name>A0A165ULK7_9APHY</name>
<dbReference type="InterPro" id="IPR029064">
    <property type="entry name" value="Ribosomal_eL30-like_sf"/>
</dbReference>
<keyword evidence="3" id="KW-1185">Reference proteome</keyword>
<dbReference type="STRING" id="1314783.A0A165ULK7"/>
<gene>
    <name evidence="2" type="ORF">DAEQUDRAFT_761059</name>
</gene>
<dbReference type="GO" id="GO:0006364">
    <property type="term" value="P:rRNA processing"/>
    <property type="evidence" value="ECO:0007669"/>
    <property type="project" value="InterPro"/>
</dbReference>
<dbReference type="GO" id="GO:0004526">
    <property type="term" value="F:ribonuclease P activity"/>
    <property type="evidence" value="ECO:0007669"/>
    <property type="project" value="TreeGrafter"/>
</dbReference>
<dbReference type="GO" id="GO:0034965">
    <property type="term" value="P:intronic box C/D snoRNA processing"/>
    <property type="evidence" value="ECO:0007669"/>
    <property type="project" value="TreeGrafter"/>
</dbReference>
<reference evidence="2 3" key="1">
    <citation type="journal article" date="2016" name="Mol. Biol. Evol.">
        <title>Comparative Genomics of Early-Diverging Mushroom-Forming Fungi Provides Insights into the Origins of Lignocellulose Decay Capabilities.</title>
        <authorList>
            <person name="Nagy L.G."/>
            <person name="Riley R."/>
            <person name="Tritt A."/>
            <person name="Adam C."/>
            <person name="Daum C."/>
            <person name="Floudas D."/>
            <person name="Sun H."/>
            <person name="Yadav J.S."/>
            <person name="Pangilinan J."/>
            <person name="Larsson K.H."/>
            <person name="Matsuura K."/>
            <person name="Barry K."/>
            <person name="Labutti K."/>
            <person name="Kuo R."/>
            <person name="Ohm R.A."/>
            <person name="Bhattacharya S.S."/>
            <person name="Shirouzu T."/>
            <person name="Yoshinaga Y."/>
            <person name="Martin F.M."/>
            <person name="Grigoriev I.V."/>
            <person name="Hibbett D.S."/>
        </authorList>
    </citation>
    <scope>NUCLEOTIDE SEQUENCE [LARGE SCALE GENOMIC DNA]</scope>
    <source>
        <strain evidence="2 3">L-15889</strain>
    </source>
</reference>
<protein>
    <submittedName>
        <fullName evidence="2">Uncharacterized protein</fullName>
    </submittedName>
</protein>
<feature type="compositionally biased region" description="Polar residues" evidence="1">
    <location>
        <begin position="109"/>
        <end position="118"/>
    </location>
</feature>
<dbReference type="PANTHER" id="PTHR28272:SF1">
    <property type="entry name" value="RIBONUCLEASES P_MRP PROTEIN SUBUNIT POP3"/>
    <property type="match status" value="1"/>
</dbReference>
<feature type="compositionally biased region" description="Basic and acidic residues" evidence="1">
    <location>
        <begin position="289"/>
        <end position="319"/>
    </location>
</feature>
<dbReference type="AlphaFoldDB" id="A0A165ULK7"/>
<evidence type="ECO:0000313" key="2">
    <source>
        <dbReference type="EMBL" id="KZT75097.1"/>
    </source>
</evidence>
<proteinExistence type="predicted"/>
<dbReference type="Proteomes" id="UP000076727">
    <property type="component" value="Unassembled WGS sequence"/>
</dbReference>
<organism evidence="2 3">
    <name type="scientific">Daedalea quercina L-15889</name>
    <dbReference type="NCBI Taxonomy" id="1314783"/>
    <lineage>
        <taxon>Eukaryota</taxon>
        <taxon>Fungi</taxon>
        <taxon>Dikarya</taxon>
        <taxon>Basidiomycota</taxon>
        <taxon>Agaricomycotina</taxon>
        <taxon>Agaricomycetes</taxon>
        <taxon>Polyporales</taxon>
        <taxon>Fomitopsis</taxon>
    </lineage>
</organism>
<dbReference type="GO" id="GO:0000172">
    <property type="term" value="C:ribonuclease MRP complex"/>
    <property type="evidence" value="ECO:0007669"/>
    <property type="project" value="TreeGrafter"/>
</dbReference>
<dbReference type="OrthoDB" id="20109at2759"/>
<sequence length="325" mass="35575">MADKLVRTHTNQSNRAKAKDALERKVVFRSVLDNPFRVQWPSVPVNVQNTILARLIDMLHGVREYRLEFEKQNRRKRQRQFERNAASRAFKRPRLAPSTTDTIGIVPESTVTESSQPAQGAAGNDGTDIIRSRPDVLDHLTSGINEVTRLLEKTAHSLVGTSVSTSSDGLPSSEARPSVVLVCRGDVSPPALIQHVPHLVAACNTRGMRKDVDSVHLIPLPKGAEATLAEAFGLRRVSIVAVHAGAPRLSELTALLQTVLPPTASWLAAPTDATLPLVPTHIKQLRTTAPKDMKAAKEQRVRGRTAAKDRERAKKEAQKARASKT</sequence>
<dbReference type="GO" id="GO:0008033">
    <property type="term" value="P:tRNA processing"/>
    <property type="evidence" value="ECO:0007669"/>
    <property type="project" value="InterPro"/>
</dbReference>
<dbReference type="GO" id="GO:0005655">
    <property type="term" value="C:nucleolar ribonuclease P complex"/>
    <property type="evidence" value="ECO:0007669"/>
    <property type="project" value="TreeGrafter"/>
</dbReference>